<evidence type="ECO:0000256" key="7">
    <source>
        <dbReference type="ARBA" id="ARBA00023128"/>
    </source>
</evidence>
<dbReference type="PANTHER" id="PTHR31961:SF3">
    <property type="entry name" value="SENSITIVE TO HIGH EXPRESSION PROTEIN 9, MITOCHONDRIAL"/>
    <property type="match status" value="1"/>
</dbReference>
<proteinExistence type="inferred from homology"/>
<comment type="caution">
    <text evidence="11">The sequence shown here is derived from an EMBL/GenBank/DDBJ whole genome shotgun (WGS) entry which is preliminary data.</text>
</comment>
<keyword evidence="8" id="KW-0472">Membrane</keyword>
<dbReference type="Pfam" id="PF05546">
    <property type="entry name" value="She9_MDM33"/>
    <property type="match status" value="1"/>
</dbReference>
<comment type="subcellular location">
    <subcellularLocation>
        <location evidence="10">Mitochondrion inner membrane</location>
        <topology evidence="10">Multi-pass membrane protein</topology>
    </subcellularLocation>
</comment>
<evidence type="ECO:0000256" key="9">
    <source>
        <dbReference type="ARBA" id="ARBA00024807"/>
    </source>
</evidence>
<dbReference type="PANTHER" id="PTHR31961">
    <property type="entry name" value="SENSITIVE TO HIGH EXPRESSION PROTEIN 9, MITOCHONDRIAL"/>
    <property type="match status" value="1"/>
</dbReference>
<evidence type="ECO:0000256" key="5">
    <source>
        <dbReference type="ARBA" id="ARBA00022989"/>
    </source>
</evidence>
<keyword evidence="2" id="KW-0812">Transmembrane</keyword>
<dbReference type="OrthoDB" id="5595506at2759"/>
<dbReference type="Proteomes" id="UP000093000">
    <property type="component" value="Unassembled WGS sequence"/>
</dbReference>
<keyword evidence="4 10" id="KW-0809">Transit peptide</keyword>
<evidence type="ECO:0000256" key="2">
    <source>
        <dbReference type="ARBA" id="ARBA00022692"/>
    </source>
</evidence>
<evidence type="ECO:0000256" key="3">
    <source>
        <dbReference type="ARBA" id="ARBA00022792"/>
    </source>
</evidence>
<evidence type="ECO:0000313" key="12">
    <source>
        <dbReference type="Proteomes" id="UP000093000"/>
    </source>
</evidence>
<dbReference type="AlphaFoldDB" id="A0A1C7NFU7"/>
<comment type="function">
    <text evidence="9">Required for the maintenance of the structure of the mitochondrial inner membrane. Involved in mitochondrial morphology. Causes growth arrest when highly overexpressed.</text>
</comment>
<dbReference type="InterPro" id="IPR008839">
    <property type="entry name" value="MDM33_fungi"/>
</dbReference>
<reference evidence="11 12" key="1">
    <citation type="submission" date="2016-03" db="EMBL/GenBank/DDBJ databases">
        <title>Choanephora cucurbitarum.</title>
        <authorList>
            <person name="Min B."/>
            <person name="Park H."/>
            <person name="Park J.-H."/>
            <person name="Shin H.-D."/>
            <person name="Choi I.-G."/>
        </authorList>
    </citation>
    <scope>NUCLEOTIDE SEQUENCE [LARGE SCALE GENOMIC DNA]</scope>
    <source>
        <strain evidence="11 12">KUS-F28377</strain>
    </source>
</reference>
<accession>A0A1C7NFU7</accession>
<sequence>MSFRLFSSTSRFNFVRTRAYSTQNNKSLEKYFEQLQNEIRPRLAPYWTKLNHTSEQLKRLTMEDSKEAIHRASKILNEVTGYQHIEAVKEKVTQQANLFESARDQVQAAKKAYESAIETRSNTQRGINELLQRKHLWTSEDVTRFTELYRLEHQHVQAEMMARENYQACEKQMDREYMALARSIMERYHEEQLWSDKIRSVSTYGTWALMGVNLLLFVMVQTVFEPHKRKRLTDRFEELLVAKVSEEEDKFKGVLEGLHDKNRLLMQQQVALMETMNELSEHPLFHENFIQSLKESTNREEKDEAIEPIRIDTLSDQEKERIQFENDLLRQQLLTFHSETPSTSNSSWLHIAESALAGGL</sequence>
<keyword evidence="5" id="KW-1133">Transmembrane helix</keyword>
<dbReference type="GO" id="GO:0005743">
    <property type="term" value="C:mitochondrial inner membrane"/>
    <property type="evidence" value="ECO:0007669"/>
    <property type="project" value="UniProtKB-SubCell"/>
</dbReference>
<comment type="subunit">
    <text evidence="10">Homooligomer.</text>
</comment>
<name>A0A1C7NFU7_9FUNG</name>
<evidence type="ECO:0000256" key="8">
    <source>
        <dbReference type="ARBA" id="ARBA00023136"/>
    </source>
</evidence>
<evidence type="ECO:0000256" key="4">
    <source>
        <dbReference type="ARBA" id="ARBA00022946"/>
    </source>
</evidence>
<evidence type="ECO:0000313" key="11">
    <source>
        <dbReference type="EMBL" id="OBZ87925.1"/>
    </source>
</evidence>
<dbReference type="SUPFAM" id="SSF47162">
    <property type="entry name" value="Apolipoprotein"/>
    <property type="match status" value="1"/>
</dbReference>
<dbReference type="InParanoid" id="A0A1C7NFU7"/>
<dbReference type="FunCoup" id="A0A1C7NFU7">
    <property type="interactions" value="88"/>
</dbReference>
<dbReference type="GO" id="GO:0007007">
    <property type="term" value="P:inner mitochondrial membrane organization"/>
    <property type="evidence" value="ECO:0007669"/>
    <property type="project" value="TreeGrafter"/>
</dbReference>
<keyword evidence="12" id="KW-1185">Reference proteome</keyword>
<keyword evidence="7 10" id="KW-0496">Mitochondrion</keyword>
<evidence type="ECO:0000256" key="10">
    <source>
        <dbReference type="RuleBase" id="RU364128"/>
    </source>
</evidence>
<protein>
    <recommendedName>
        <fullName evidence="10">Sensitive to high expression protein 9, mitochondrial</fullName>
    </recommendedName>
</protein>
<organism evidence="11 12">
    <name type="scientific">Choanephora cucurbitarum</name>
    <dbReference type="NCBI Taxonomy" id="101091"/>
    <lineage>
        <taxon>Eukaryota</taxon>
        <taxon>Fungi</taxon>
        <taxon>Fungi incertae sedis</taxon>
        <taxon>Mucoromycota</taxon>
        <taxon>Mucoromycotina</taxon>
        <taxon>Mucoromycetes</taxon>
        <taxon>Mucorales</taxon>
        <taxon>Mucorineae</taxon>
        <taxon>Choanephoraceae</taxon>
        <taxon>Choanephoroideae</taxon>
        <taxon>Choanephora</taxon>
    </lineage>
</organism>
<gene>
    <name evidence="11" type="primary">SHE9</name>
    <name evidence="11" type="ORF">A0J61_04026</name>
</gene>
<dbReference type="EMBL" id="LUGH01000188">
    <property type="protein sequence ID" value="OBZ87925.1"/>
    <property type="molecule type" value="Genomic_DNA"/>
</dbReference>
<evidence type="ECO:0000256" key="1">
    <source>
        <dbReference type="ARBA" id="ARBA00007472"/>
    </source>
</evidence>
<keyword evidence="6" id="KW-0175">Coiled coil</keyword>
<evidence type="ECO:0000256" key="6">
    <source>
        <dbReference type="ARBA" id="ARBA00023054"/>
    </source>
</evidence>
<keyword evidence="3 10" id="KW-0999">Mitochondrion inner membrane</keyword>
<comment type="similarity">
    <text evidence="1 10">Belongs to the SHE9 family.</text>
</comment>
<dbReference type="STRING" id="101091.A0A1C7NFU7"/>